<dbReference type="RefSeq" id="WP_092674316.1">
    <property type="nucleotide sequence ID" value="NZ_BMDN01000002.1"/>
</dbReference>
<proteinExistence type="predicted"/>
<accession>A0A1H1ZAQ0</accession>
<keyword evidence="2" id="KW-0732">Signal</keyword>
<dbReference type="OrthoDB" id="5119618at2"/>
<gene>
    <name evidence="3" type="ORF">BCL57_001153</name>
    <name evidence="4" type="ORF">SAMN04489721_3078</name>
</gene>
<evidence type="ECO:0000313" key="4">
    <source>
        <dbReference type="EMBL" id="SDT30657.1"/>
    </source>
</evidence>
<feature type="compositionally biased region" description="Low complexity" evidence="1">
    <location>
        <begin position="32"/>
        <end position="60"/>
    </location>
</feature>
<feature type="signal peptide" evidence="2">
    <location>
        <begin position="1"/>
        <end position="28"/>
    </location>
</feature>
<reference evidence="5" key="1">
    <citation type="submission" date="2016-10" db="EMBL/GenBank/DDBJ databases">
        <authorList>
            <person name="Varghese N."/>
            <person name="Submissions S."/>
        </authorList>
    </citation>
    <scope>NUCLEOTIDE SEQUENCE [LARGE SCALE GENOMIC DNA]</scope>
    <source>
        <strain evidence="5">CPCC 202695</strain>
    </source>
</reference>
<keyword evidence="6" id="KW-1185">Reference proteome</keyword>
<name>A0A1H1ZAQ0_9MICO</name>
<dbReference type="Proteomes" id="UP000893823">
    <property type="component" value="Unassembled WGS sequence"/>
</dbReference>
<evidence type="ECO:0000256" key="1">
    <source>
        <dbReference type="SAM" id="MobiDB-lite"/>
    </source>
</evidence>
<sequence length="187" mass="18692">MTRPHSRRAAAATPLLVLFALGVAGCTAGVPAPSDTAEPSPSPAASTSETPEASPSEAPAVGATCDTVLTPEAYTKLEADGLVPMPFTPFDPVEVRIADEGGLTCSWGKPQTDLVLAVAQVATGGDDAAWTAALADGGYTPTDDPVAGAYTGQPDAGNGITPIVILADGTITFVSVPAYAGWVRPAS</sequence>
<dbReference type="STRING" id="589382.SAMN04489721_3078"/>
<evidence type="ECO:0008006" key="7">
    <source>
        <dbReference type="Google" id="ProtNLM"/>
    </source>
</evidence>
<dbReference type="PROSITE" id="PS51257">
    <property type="entry name" value="PROKAR_LIPOPROTEIN"/>
    <property type="match status" value="1"/>
</dbReference>
<dbReference type="Proteomes" id="UP000199482">
    <property type="component" value="Chromosome I"/>
</dbReference>
<feature type="region of interest" description="Disordered" evidence="1">
    <location>
        <begin position="32"/>
        <end position="61"/>
    </location>
</feature>
<evidence type="ECO:0000313" key="6">
    <source>
        <dbReference type="Proteomes" id="UP000893823"/>
    </source>
</evidence>
<dbReference type="EMBL" id="SODL02000002">
    <property type="protein sequence ID" value="MCP2366999.1"/>
    <property type="molecule type" value="Genomic_DNA"/>
</dbReference>
<reference evidence="4" key="2">
    <citation type="submission" date="2016-10" db="EMBL/GenBank/DDBJ databases">
        <authorList>
            <person name="de Groot N.N."/>
        </authorList>
    </citation>
    <scope>NUCLEOTIDE SEQUENCE [LARGE SCALE GENOMIC DNA]</scope>
    <source>
        <strain evidence="4">CPCC 202695</strain>
    </source>
</reference>
<protein>
    <recommendedName>
        <fullName evidence="7">DUF3558 domain-containing protein</fullName>
    </recommendedName>
</protein>
<organism evidence="4 5">
    <name type="scientific">Agromyces flavus</name>
    <dbReference type="NCBI Taxonomy" id="589382"/>
    <lineage>
        <taxon>Bacteria</taxon>
        <taxon>Bacillati</taxon>
        <taxon>Actinomycetota</taxon>
        <taxon>Actinomycetes</taxon>
        <taxon>Micrococcales</taxon>
        <taxon>Microbacteriaceae</taxon>
        <taxon>Agromyces</taxon>
    </lineage>
</organism>
<evidence type="ECO:0000313" key="5">
    <source>
        <dbReference type="Proteomes" id="UP000199482"/>
    </source>
</evidence>
<reference evidence="3" key="3">
    <citation type="submission" date="2022-06" db="EMBL/GenBank/DDBJ databases">
        <title>Genomic Encyclopedia of Type Strains, Phase III (KMG-III): the genomes of soil and plant-associated and newly described type strains.</title>
        <authorList>
            <person name="Whitman W."/>
        </authorList>
    </citation>
    <scope>NUCLEOTIDE SEQUENCE</scope>
    <source>
        <strain evidence="3">CPCC 202695</strain>
    </source>
</reference>
<dbReference type="EMBL" id="LT629755">
    <property type="protein sequence ID" value="SDT30657.1"/>
    <property type="molecule type" value="Genomic_DNA"/>
</dbReference>
<feature type="chain" id="PRO_5039608971" description="DUF3558 domain-containing protein" evidence="2">
    <location>
        <begin position="29"/>
        <end position="187"/>
    </location>
</feature>
<evidence type="ECO:0000313" key="3">
    <source>
        <dbReference type="EMBL" id="MCP2366999.1"/>
    </source>
</evidence>
<dbReference type="AlphaFoldDB" id="A0A1H1ZAQ0"/>
<evidence type="ECO:0000256" key="2">
    <source>
        <dbReference type="SAM" id="SignalP"/>
    </source>
</evidence>